<reference evidence="1 2" key="1">
    <citation type="journal article" date="2012" name="BMC Genomics">
        <title>Comparative genomic analysis of human infective Trypanosoma cruzi lineages with the bat-restricted subspecies T. cruzi marinkellei.</title>
        <authorList>
            <person name="Franzen O."/>
            <person name="Talavera-Lopez C."/>
            <person name="Ochaya S."/>
            <person name="Butler C.E."/>
            <person name="Messenger L.A."/>
            <person name="Lewis M.D."/>
            <person name="Llewellyn M.S."/>
            <person name="Marinkelle C.J."/>
            <person name="Tyler K.M."/>
            <person name="Miles M.A."/>
            <person name="Andersson B."/>
        </authorList>
    </citation>
    <scope>NUCLEOTIDE SEQUENCE [LARGE SCALE GENOMIC DNA]</scope>
    <source>
        <strain evidence="1 2">B7</strain>
    </source>
</reference>
<name>K2NBF6_TRYCR</name>
<dbReference type="AlphaFoldDB" id="K2NBF6"/>
<keyword evidence="2" id="KW-1185">Reference proteome</keyword>
<organism evidence="1 2">
    <name type="scientific">Trypanosoma cruzi marinkellei</name>
    <dbReference type="NCBI Taxonomy" id="85056"/>
    <lineage>
        <taxon>Eukaryota</taxon>
        <taxon>Discoba</taxon>
        <taxon>Euglenozoa</taxon>
        <taxon>Kinetoplastea</taxon>
        <taxon>Metakinetoplastina</taxon>
        <taxon>Trypanosomatida</taxon>
        <taxon>Trypanosomatidae</taxon>
        <taxon>Trypanosoma</taxon>
        <taxon>Schizotrypanum</taxon>
    </lineage>
</organism>
<sequence>MIFTCLLDSTGVKLSLLLEGVEHMNWELYSREGTSVLLIGAVKNEFIGMILTLSRALLISTKRKPWQYCLAAVD</sequence>
<accession>K2NBF6</accession>
<comment type="caution">
    <text evidence="1">The sequence shown here is derived from an EMBL/GenBank/DDBJ whole genome shotgun (WGS) entry which is preliminary data.</text>
</comment>
<gene>
    <name evidence="1" type="ORF">MOQ_003952</name>
</gene>
<evidence type="ECO:0000313" key="2">
    <source>
        <dbReference type="Proteomes" id="UP000007350"/>
    </source>
</evidence>
<dbReference type="Proteomes" id="UP000007350">
    <property type="component" value="Unassembled WGS sequence"/>
</dbReference>
<protein>
    <submittedName>
        <fullName evidence="1">Trans-sialidase, putative</fullName>
    </submittedName>
</protein>
<proteinExistence type="predicted"/>
<dbReference type="EMBL" id="AHKC01010156">
    <property type="protein sequence ID" value="EKF32201.1"/>
    <property type="molecule type" value="Genomic_DNA"/>
</dbReference>
<evidence type="ECO:0000313" key="1">
    <source>
        <dbReference type="EMBL" id="EKF32201.1"/>
    </source>
</evidence>
<feature type="non-terminal residue" evidence="1">
    <location>
        <position position="74"/>
    </location>
</feature>